<dbReference type="Gramene" id="PGSC0003DMT400085131">
    <property type="protein sequence ID" value="PGSC0003DMT400085131"/>
    <property type="gene ID" value="PGSC0003DMG400034702"/>
</dbReference>
<dbReference type="PANTHER" id="PTHR33180">
    <property type="entry name" value="PHOTOSYSTEM II CP43 REACTION CENTER PROTEIN"/>
    <property type="match status" value="1"/>
</dbReference>
<keyword evidence="3" id="KW-1185">Reference proteome</keyword>
<name>M1D8T9_SOLTU</name>
<proteinExistence type="predicted"/>
<dbReference type="PANTHER" id="PTHR33180:SF31">
    <property type="entry name" value="POLYPROTEIN PROTEIN"/>
    <property type="match status" value="1"/>
</dbReference>
<reference evidence="3" key="1">
    <citation type="journal article" date="2011" name="Nature">
        <title>Genome sequence and analysis of the tuber crop potato.</title>
        <authorList>
            <consortium name="The Potato Genome Sequencing Consortium"/>
        </authorList>
    </citation>
    <scope>NUCLEOTIDE SEQUENCE [LARGE SCALE GENOMIC DNA]</scope>
    <source>
        <strain evidence="3">cv. DM1-3 516 R44</strain>
    </source>
</reference>
<evidence type="ECO:0000256" key="1">
    <source>
        <dbReference type="SAM" id="MobiDB-lite"/>
    </source>
</evidence>
<protein>
    <recommendedName>
        <fullName evidence="4">Polyprotein protein</fullName>
    </recommendedName>
</protein>
<feature type="compositionally biased region" description="Low complexity" evidence="1">
    <location>
        <begin position="47"/>
        <end position="70"/>
    </location>
</feature>
<evidence type="ECO:0000313" key="2">
    <source>
        <dbReference type="EnsemblPlants" id="PGSC0003DMT400085131"/>
    </source>
</evidence>
<dbReference type="InParanoid" id="M1D8T9"/>
<reference evidence="2" key="2">
    <citation type="submission" date="2015-06" db="UniProtKB">
        <authorList>
            <consortium name="EnsemblPlants"/>
        </authorList>
    </citation>
    <scope>IDENTIFICATION</scope>
    <source>
        <strain evidence="2">DM1-3 516 R44</strain>
    </source>
</reference>
<dbReference type="Proteomes" id="UP000011115">
    <property type="component" value="Unassembled WGS sequence"/>
</dbReference>
<sequence>MEEVIVLTTLDQVETKVGTEMNAGEIVIESGVMVTPHGRKEKGEGYSSSRTSESTPSAADTVPTTAQTVVPAPPGQGPPPRFLNRLKAEGLRTILEEKRLSTNSVVDRYPNVWDTLRFHRFEQFTRPRGPYIPTWVWVFYTAYGDLVPKGKKKPTMITQAMILLMGHLAYSADVRATRIEAEVPWMIERAILAALIPIRTSIDDLTAKVEICEKGHGVTSEVVLANFEIPPATTKDVCMNDVAADGSEVETDKEQLDAQEETIYGYLPDLEETIVQSVIQTLLTETSMAGSSGANIDAAPGTDA</sequence>
<accession>M1D8T9</accession>
<organism evidence="2 3">
    <name type="scientific">Solanum tuberosum</name>
    <name type="common">Potato</name>
    <dbReference type="NCBI Taxonomy" id="4113"/>
    <lineage>
        <taxon>Eukaryota</taxon>
        <taxon>Viridiplantae</taxon>
        <taxon>Streptophyta</taxon>
        <taxon>Embryophyta</taxon>
        <taxon>Tracheophyta</taxon>
        <taxon>Spermatophyta</taxon>
        <taxon>Magnoliopsida</taxon>
        <taxon>eudicotyledons</taxon>
        <taxon>Gunneridae</taxon>
        <taxon>Pentapetalae</taxon>
        <taxon>asterids</taxon>
        <taxon>lamiids</taxon>
        <taxon>Solanales</taxon>
        <taxon>Solanaceae</taxon>
        <taxon>Solanoideae</taxon>
        <taxon>Solaneae</taxon>
        <taxon>Solanum</taxon>
    </lineage>
</organism>
<feature type="compositionally biased region" description="Pro residues" evidence="1">
    <location>
        <begin position="71"/>
        <end position="80"/>
    </location>
</feature>
<dbReference type="AlphaFoldDB" id="M1D8T9"/>
<dbReference type="HOGENOM" id="CLU_029307_12_3_1"/>
<evidence type="ECO:0008006" key="4">
    <source>
        <dbReference type="Google" id="ProtNLM"/>
    </source>
</evidence>
<evidence type="ECO:0000313" key="3">
    <source>
        <dbReference type="Proteomes" id="UP000011115"/>
    </source>
</evidence>
<feature type="region of interest" description="Disordered" evidence="1">
    <location>
        <begin position="32"/>
        <end position="80"/>
    </location>
</feature>
<dbReference type="EnsemblPlants" id="PGSC0003DMT400085131">
    <property type="protein sequence ID" value="PGSC0003DMT400085131"/>
    <property type="gene ID" value="PGSC0003DMG400034702"/>
</dbReference>
<dbReference type="PaxDb" id="4113-PGSC0003DMT400085131"/>